<name>A0A816GSZ4_9BILA</name>
<reference evidence="2" key="1">
    <citation type="submission" date="2021-02" db="EMBL/GenBank/DDBJ databases">
        <authorList>
            <person name="Nowell W R."/>
        </authorList>
    </citation>
    <scope>NUCLEOTIDE SEQUENCE</scope>
</reference>
<evidence type="ECO:0000313" key="2">
    <source>
        <dbReference type="EMBL" id="CAF1677940.1"/>
    </source>
</evidence>
<proteinExistence type="predicted"/>
<gene>
    <name evidence="4" type="ORF">BYL167_LOCUS19827</name>
    <name evidence="1" type="ORF">CJN711_LOCUS17126</name>
    <name evidence="3" type="ORF">GIL414_LOCUS8100</name>
    <name evidence="2" type="ORF">KQP761_LOCUS35837</name>
</gene>
<dbReference type="Proteomes" id="UP000663834">
    <property type="component" value="Unassembled WGS sequence"/>
</dbReference>
<dbReference type="PANTHER" id="PTHR46601:SF2">
    <property type="entry name" value="UBIQUITIN-LIKE PROTEASE FAMILY PROFILE DOMAIN-CONTAINING PROTEIN"/>
    <property type="match status" value="1"/>
</dbReference>
<evidence type="ECO:0000313" key="5">
    <source>
        <dbReference type="Proteomes" id="UP000663834"/>
    </source>
</evidence>
<dbReference type="EMBL" id="CAJOBH010008534">
    <property type="protein sequence ID" value="CAF4115923.1"/>
    <property type="molecule type" value="Genomic_DNA"/>
</dbReference>
<organism evidence="2 5">
    <name type="scientific">Rotaria magnacalcarata</name>
    <dbReference type="NCBI Taxonomy" id="392030"/>
    <lineage>
        <taxon>Eukaryota</taxon>
        <taxon>Metazoa</taxon>
        <taxon>Spiralia</taxon>
        <taxon>Gnathifera</taxon>
        <taxon>Rotifera</taxon>
        <taxon>Eurotatoria</taxon>
        <taxon>Bdelloidea</taxon>
        <taxon>Philodinida</taxon>
        <taxon>Philodinidae</taxon>
        <taxon>Rotaria</taxon>
    </lineage>
</organism>
<protein>
    <submittedName>
        <fullName evidence="2">Uncharacterized protein</fullName>
    </submittedName>
</protein>
<accession>A0A816GSZ4</accession>
<dbReference type="AlphaFoldDB" id="A0A816GSZ4"/>
<dbReference type="EMBL" id="CAJOBJ010002579">
    <property type="protein sequence ID" value="CAF3931559.1"/>
    <property type="molecule type" value="Genomic_DNA"/>
</dbReference>
<dbReference type="PANTHER" id="PTHR46601">
    <property type="entry name" value="ULP_PROTEASE DOMAIN-CONTAINING PROTEIN"/>
    <property type="match status" value="1"/>
</dbReference>
<evidence type="ECO:0000313" key="3">
    <source>
        <dbReference type="EMBL" id="CAF3931559.1"/>
    </source>
</evidence>
<dbReference type="Proteomes" id="UP000681720">
    <property type="component" value="Unassembled WGS sequence"/>
</dbReference>
<dbReference type="Proteomes" id="UP000663855">
    <property type="component" value="Unassembled WGS sequence"/>
</dbReference>
<evidence type="ECO:0000313" key="1">
    <source>
        <dbReference type="EMBL" id="CAF1304832.1"/>
    </source>
</evidence>
<sequence>MALTAAERAKNYRDRLKQKTKKYIDFKRKDCERKARKRTSMNINEKEVFLNNHRITQRRHRQKLKAKDENTVQPNSSYSKYTLAKAVKKVLRVLPNDQNKQRQVVKRVGQDLGLFQKPKSQHTQANLSESVIKKVQDFYKNDSISWQAPGKRDCLTIRENGIRVKYQKRFYYSIFEKFTNYLFKNIPVYPLVVHHLLKFEQNTFYPKVLSKEVRGLKDNLNEFLCKMVCDESEESCMMSSCDTCGNNFKQQIINKIIDKKKVVKWFQWENINGRAVKQVFSDYAENFTIDNQNQIQSAHWTKKYISIFTAYAWMGGSGGEGQSFGLVSNSTKHDKYSVITCLQIIVNEIINMMPDLELLRLVPRQGDRGRVGGTLKRLVWLEIMAGKRCASAEDFVKICHQKTKTISVVFVKQAQLDVTKSMLEKTFMEVTSIPGLQKQHHIEVLHKDVIQFACYATSEQQYVFRF</sequence>
<dbReference type="EMBL" id="CAJNOV010007979">
    <property type="protein sequence ID" value="CAF1304832.1"/>
    <property type="molecule type" value="Genomic_DNA"/>
</dbReference>
<dbReference type="OrthoDB" id="10390719at2759"/>
<comment type="caution">
    <text evidence="2">The sequence shown here is derived from an EMBL/GenBank/DDBJ whole genome shotgun (WGS) entry which is preliminary data.</text>
</comment>
<dbReference type="EMBL" id="CAJNOW010020205">
    <property type="protein sequence ID" value="CAF1677940.1"/>
    <property type="molecule type" value="Genomic_DNA"/>
</dbReference>
<evidence type="ECO:0000313" key="4">
    <source>
        <dbReference type="EMBL" id="CAF4115923.1"/>
    </source>
</evidence>
<dbReference type="Proteomes" id="UP000681967">
    <property type="component" value="Unassembled WGS sequence"/>
</dbReference>